<evidence type="ECO:0000256" key="16">
    <source>
        <dbReference type="ARBA" id="ARBA00023137"/>
    </source>
</evidence>
<dbReference type="PANTHER" id="PTHR24416:SF489">
    <property type="entry name" value="PROTEIN KINASE DOMAIN-CONTAINING PROTEIN"/>
    <property type="match status" value="1"/>
</dbReference>
<dbReference type="SMART" id="SM00219">
    <property type="entry name" value="TyrKc"/>
    <property type="match status" value="1"/>
</dbReference>
<dbReference type="InterPro" id="IPR020635">
    <property type="entry name" value="Tyr_kinase_cat_dom"/>
</dbReference>
<dbReference type="OrthoDB" id="4062651at2759"/>
<dbReference type="FunFam" id="1.10.510.10:FF:001227">
    <property type="entry name" value="Tyrosine-protein kinase receptor"/>
    <property type="match status" value="1"/>
</dbReference>
<dbReference type="InterPro" id="IPR001245">
    <property type="entry name" value="Ser-Thr/Tyr_kinase_cat_dom"/>
</dbReference>
<evidence type="ECO:0000256" key="1">
    <source>
        <dbReference type="ARBA" id="ARBA00004167"/>
    </source>
</evidence>
<keyword evidence="6" id="KW-0808">Transferase</keyword>
<evidence type="ECO:0000313" key="29">
    <source>
        <dbReference type="EMBL" id="KAH0810283.1"/>
    </source>
</evidence>
<dbReference type="Proteomes" id="UP000719412">
    <property type="component" value="Unassembled WGS sequence"/>
</dbReference>
<evidence type="ECO:0000256" key="14">
    <source>
        <dbReference type="ARBA" id="ARBA00023040"/>
    </source>
</evidence>
<feature type="signal peptide" evidence="27">
    <location>
        <begin position="1"/>
        <end position="25"/>
    </location>
</feature>
<evidence type="ECO:0000256" key="23">
    <source>
        <dbReference type="ARBA" id="ARBA00056965"/>
    </source>
</evidence>
<dbReference type="Pfam" id="PF01094">
    <property type="entry name" value="ANF_receptor"/>
    <property type="match status" value="1"/>
</dbReference>
<dbReference type="EC" id="2.7.10.1" evidence="3"/>
<reference evidence="29" key="1">
    <citation type="journal article" date="2020" name="J Insects Food Feed">
        <title>The yellow mealworm (Tenebrio molitor) genome: a resource for the emerging insects as food and feed industry.</title>
        <authorList>
            <person name="Eriksson T."/>
            <person name="Andere A."/>
            <person name="Kelstrup H."/>
            <person name="Emery V."/>
            <person name="Picard C."/>
        </authorList>
    </citation>
    <scope>NUCLEOTIDE SEQUENCE</scope>
    <source>
        <strain evidence="29">Stoneville</strain>
        <tissue evidence="29">Whole head</tissue>
    </source>
</reference>
<accession>A0A8J6H944</accession>
<evidence type="ECO:0000256" key="7">
    <source>
        <dbReference type="ARBA" id="ARBA00022692"/>
    </source>
</evidence>
<comment type="subcellular location">
    <subcellularLocation>
        <location evidence="2">Cell membrane</location>
        <topology evidence="2">Multi-pass membrane protein</topology>
    </subcellularLocation>
    <subcellularLocation>
        <location evidence="1">Membrane</location>
        <topology evidence="1">Single-pass membrane protein</topology>
    </subcellularLocation>
</comment>
<dbReference type="GO" id="GO:0007169">
    <property type="term" value="P:cell surface receptor protein tyrosine kinase signaling pathway"/>
    <property type="evidence" value="ECO:0007669"/>
    <property type="project" value="TreeGrafter"/>
</dbReference>
<dbReference type="GO" id="GO:0004714">
    <property type="term" value="F:transmembrane receptor protein tyrosine kinase activity"/>
    <property type="evidence" value="ECO:0007669"/>
    <property type="project" value="UniProtKB-EC"/>
</dbReference>
<keyword evidence="8 27" id="KW-0732">Signal</keyword>
<feature type="domain" description="Protein kinase" evidence="28">
    <location>
        <begin position="907"/>
        <end position="1180"/>
    </location>
</feature>
<evidence type="ECO:0000256" key="27">
    <source>
        <dbReference type="SAM" id="SignalP"/>
    </source>
</evidence>
<dbReference type="PROSITE" id="PS00109">
    <property type="entry name" value="PROTEIN_KINASE_TYR"/>
    <property type="match status" value="1"/>
</dbReference>
<feature type="binding site" evidence="25">
    <location>
        <position position="939"/>
    </location>
    <ligand>
        <name>ATP</name>
        <dbReference type="ChEBI" id="CHEBI:30616"/>
    </ligand>
</feature>
<feature type="chain" id="PRO_5035246959" description="Gamma-aminobutyric acid type B receptor subunit 2" evidence="27">
    <location>
        <begin position="26"/>
        <end position="1316"/>
    </location>
</feature>
<dbReference type="EMBL" id="JABDTM020027596">
    <property type="protein sequence ID" value="KAH0810283.1"/>
    <property type="molecule type" value="Genomic_DNA"/>
</dbReference>
<evidence type="ECO:0000256" key="11">
    <source>
        <dbReference type="ARBA" id="ARBA00022777"/>
    </source>
</evidence>
<keyword evidence="14" id="KW-0297">G-protein coupled receptor</keyword>
<keyword evidence="12 25" id="KW-0067">ATP-binding</keyword>
<evidence type="ECO:0000256" key="20">
    <source>
        <dbReference type="ARBA" id="ARBA00023224"/>
    </source>
</evidence>
<gene>
    <name evidence="29" type="ORF">GEV33_012508</name>
</gene>
<evidence type="ECO:0000313" key="30">
    <source>
        <dbReference type="Proteomes" id="UP000719412"/>
    </source>
</evidence>
<dbReference type="InterPro" id="IPR001828">
    <property type="entry name" value="ANF_lig-bd_rcpt"/>
</dbReference>
<dbReference type="CDD" id="cd06366">
    <property type="entry name" value="PBP1_GABAb_receptor"/>
    <property type="match status" value="1"/>
</dbReference>
<keyword evidence="11" id="KW-0418">Kinase</keyword>
<evidence type="ECO:0000256" key="12">
    <source>
        <dbReference type="ARBA" id="ARBA00022840"/>
    </source>
</evidence>
<keyword evidence="18" id="KW-0675">Receptor</keyword>
<evidence type="ECO:0000256" key="21">
    <source>
        <dbReference type="ARBA" id="ARBA00023319"/>
    </source>
</evidence>
<keyword evidence="7 26" id="KW-0812">Transmembrane</keyword>
<evidence type="ECO:0000256" key="5">
    <source>
        <dbReference type="ARBA" id="ARBA00022553"/>
    </source>
</evidence>
<evidence type="ECO:0000256" key="13">
    <source>
        <dbReference type="ARBA" id="ARBA00022989"/>
    </source>
</evidence>
<dbReference type="InterPro" id="IPR000719">
    <property type="entry name" value="Prot_kinase_dom"/>
</dbReference>
<keyword evidence="4" id="KW-1003">Cell membrane</keyword>
<evidence type="ECO:0000256" key="26">
    <source>
        <dbReference type="SAM" id="Phobius"/>
    </source>
</evidence>
<evidence type="ECO:0000256" key="22">
    <source>
        <dbReference type="ARBA" id="ARBA00051243"/>
    </source>
</evidence>
<evidence type="ECO:0000256" key="10">
    <source>
        <dbReference type="ARBA" id="ARBA00022741"/>
    </source>
</evidence>
<evidence type="ECO:0000256" key="25">
    <source>
        <dbReference type="PROSITE-ProRule" id="PRU10141"/>
    </source>
</evidence>
<dbReference type="PROSITE" id="PS50011">
    <property type="entry name" value="PROTEIN_KINASE_DOM"/>
    <property type="match status" value="1"/>
</dbReference>
<dbReference type="PROSITE" id="PS00107">
    <property type="entry name" value="PROTEIN_KINASE_ATP"/>
    <property type="match status" value="1"/>
</dbReference>
<evidence type="ECO:0000256" key="8">
    <source>
        <dbReference type="ARBA" id="ARBA00022729"/>
    </source>
</evidence>
<keyword evidence="30" id="KW-1185">Reference proteome</keyword>
<comment type="function">
    <text evidence="23">Receptor for basic fibroblast growth factor.</text>
</comment>
<dbReference type="InterPro" id="IPR017441">
    <property type="entry name" value="Protein_kinase_ATP_BS"/>
</dbReference>
<protein>
    <recommendedName>
        <fullName evidence="24">Gamma-aminobutyric acid type B receptor subunit 2</fullName>
        <ecNumber evidence="3">2.7.10.1</ecNumber>
    </recommendedName>
</protein>
<dbReference type="GO" id="GO:0004930">
    <property type="term" value="F:G protein-coupled receptor activity"/>
    <property type="evidence" value="ECO:0007669"/>
    <property type="project" value="UniProtKB-KW"/>
</dbReference>
<evidence type="ECO:0000256" key="18">
    <source>
        <dbReference type="ARBA" id="ARBA00023170"/>
    </source>
</evidence>
<keyword evidence="10 25" id="KW-0547">Nucleotide-binding</keyword>
<dbReference type="InterPro" id="IPR050122">
    <property type="entry name" value="RTK"/>
</dbReference>
<keyword evidence="20" id="KW-0807">Transducer</keyword>
<reference evidence="29" key="2">
    <citation type="submission" date="2021-08" db="EMBL/GenBank/DDBJ databases">
        <authorList>
            <person name="Eriksson T."/>
        </authorList>
    </citation>
    <scope>NUCLEOTIDE SEQUENCE</scope>
    <source>
        <strain evidence="29">Stoneville</strain>
        <tissue evidence="29">Whole head</tissue>
    </source>
</reference>
<evidence type="ECO:0000256" key="2">
    <source>
        <dbReference type="ARBA" id="ARBA00004651"/>
    </source>
</evidence>
<organism evidence="29 30">
    <name type="scientific">Tenebrio molitor</name>
    <name type="common">Yellow mealworm beetle</name>
    <dbReference type="NCBI Taxonomy" id="7067"/>
    <lineage>
        <taxon>Eukaryota</taxon>
        <taxon>Metazoa</taxon>
        <taxon>Ecdysozoa</taxon>
        <taxon>Arthropoda</taxon>
        <taxon>Hexapoda</taxon>
        <taxon>Insecta</taxon>
        <taxon>Pterygota</taxon>
        <taxon>Neoptera</taxon>
        <taxon>Endopterygota</taxon>
        <taxon>Coleoptera</taxon>
        <taxon>Polyphaga</taxon>
        <taxon>Cucujiformia</taxon>
        <taxon>Tenebrionidae</taxon>
        <taxon>Tenebrio</taxon>
    </lineage>
</organism>
<evidence type="ECO:0000256" key="6">
    <source>
        <dbReference type="ARBA" id="ARBA00022679"/>
    </source>
</evidence>
<dbReference type="Pfam" id="PF07714">
    <property type="entry name" value="PK_Tyr_Ser-Thr"/>
    <property type="match status" value="1"/>
</dbReference>
<dbReference type="PANTHER" id="PTHR24416">
    <property type="entry name" value="TYROSINE-PROTEIN KINASE RECEPTOR"/>
    <property type="match status" value="1"/>
</dbReference>
<evidence type="ECO:0000256" key="3">
    <source>
        <dbReference type="ARBA" id="ARBA00011902"/>
    </source>
</evidence>
<keyword evidence="13 26" id="KW-1133">Transmembrane helix</keyword>
<keyword evidence="15 26" id="KW-0472">Membrane</keyword>
<dbReference type="GO" id="GO:0005524">
    <property type="term" value="F:ATP binding"/>
    <property type="evidence" value="ECO:0007669"/>
    <property type="project" value="UniProtKB-UniRule"/>
</dbReference>
<keyword evidence="17" id="KW-1015">Disulfide bond</keyword>
<dbReference type="FunFam" id="3.40.50.2300:FF:000063">
    <property type="entry name" value="Gamma-aminobutyric acid type B receptor subunit"/>
    <property type="match status" value="1"/>
</dbReference>
<dbReference type="GO" id="GO:0043235">
    <property type="term" value="C:receptor complex"/>
    <property type="evidence" value="ECO:0007669"/>
    <property type="project" value="TreeGrafter"/>
</dbReference>
<keyword evidence="9" id="KW-0677">Repeat</keyword>
<name>A0A8J6H944_TENMO</name>
<dbReference type="GO" id="GO:0005886">
    <property type="term" value="C:plasma membrane"/>
    <property type="evidence" value="ECO:0007669"/>
    <property type="project" value="UniProtKB-SubCell"/>
</dbReference>
<keyword evidence="19" id="KW-0325">Glycoprotein</keyword>
<evidence type="ECO:0000256" key="9">
    <source>
        <dbReference type="ARBA" id="ARBA00022737"/>
    </source>
</evidence>
<dbReference type="CDD" id="cd00192">
    <property type="entry name" value="PTKc"/>
    <property type="match status" value="1"/>
</dbReference>
<dbReference type="FunFam" id="3.30.200.20:FF:000593">
    <property type="entry name" value="Predicted protein"/>
    <property type="match status" value="1"/>
</dbReference>
<evidence type="ECO:0000259" key="28">
    <source>
        <dbReference type="PROSITE" id="PS50011"/>
    </source>
</evidence>
<dbReference type="InterPro" id="IPR008266">
    <property type="entry name" value="Tyr_kinase_AS"/>
</dbReference>
<evidence type="ECO:0000256" key="15">
    <source>
        <dbReference type="ARBA" id="ARBA00023136"/>
    </source>
</evidence>
<comment type="catalytic activity">
    <reaction evidence="22">
        <text>L-tyrosyl-[protein] + ATP = O-phospho-L-tyrosyl-[protein] + ADP + H(+)</text>
        <dbReference type="Rhea" id="RHEA:10596"/>
        <dbReference type="Rhea" id="RHEA-COMP:10136"/>
        <dbReference type="Rhea" id="RHEA-COMP:20101"/>
        <dbReference type="ChEBI" id="CHEBI:15378"/>
        <dbReference type="ChEBI" id="CHEBI:30616"/>
        <dbReference type="ChEBI" id="CHEBI:46858"/>
        <dbReference type="ChEBI" id="CHEBI:61978"/>
        <dbReference type="ChEBI" id="CHEBI:456216"/>
        <dbReference type="EC" id="2.7.10.1"/>
    </reaction>
</comment>
<feature type="transmembrane region" description="Helical" evidence="26">
    <location>
        <begin position="841"/>
        <end position="865"/>
    </location>
</feature>
<keyword evidence="21" id="KW-0393">Immunoglobulin domain</keyword>
<proteinExistence type="predicted"/>
<evidence type="ECO:0000256" key="4">
    <source>
        <dbReference type="ARBA" id="ARBA00022475"/>
    </source>
</evidence>
<comment type="caution">
    <text evidence="29">The sequence shown here is derived from an EMBL/GenBank/DDBJ whole genome shotgun (WGS) entry which is preliminary data.</text>
</comment>
<evidence type="ECO:0000256" key="19">
    <source>
        <dbReference type="ARBA" id="ARBA00023180"/>
    </source>
</evidence>
<evidence type="ECO:0000256" key="17">
    <source>
        <dbReference type="ARBA" id="ARBA00023157"/>
    </source>
</evidence>
<keyword evidence="5" id="KW-0597">Phosphoprotein</keyword>
<evidence type="ECO:0000256" key="24">
    <source>
        <dbReference type="ARBA" id="ARBA00073785"/>
    </source>
</evidence>
<sequence length="1316" mass="150546">MFVTGSVPWLLVYCWWLSILAFSASKDTWRCLNLTDAAPKKYIHYMDEPTPIVVQTSTRPLHMLNTEIFKIYLEEIVGFSRVDIVYHDEFKLEDVLKSISSMDLPESKTFPPAVVDLEVWVPPGTDLLYYENKKMVKEFGDLSPPARFGWFIPVEMDGPVQRFYNKWDEDIREVHWIFLRDKKSMALFDVDKQHMPLIDQNAKIDGTTEYVCQEKECQKGMYVPVQCKTAPCALLLAGEMNTSRFLMDHIDRLKVYVKVVWLGKNLRQTVETLTHLYKSTPSKSLMIMHYTPSDIILRDKYFISVTFPECDYANVSDSVGCKYELNRIVKMAWHKVDALDLVQPIRNFVFMGKDFDDLLNLYEMAPDRSDLREIGCQWVKDGNHSWIVPQQKIRINIGGIFPISESAYKGAGIVRGAVLAQEAVKANTSILPGYELHLTVTDGKCRPDSVMKIFIDYITNSHNNLLGVLGPGCSDTVEPLAGVSKHYHTIVISYSAEGTSFSNRDKYPYFFRTIGENKDYKHVYLHLFRQLGWKRVAALTEDGQKYTEYISHMQEVLEENDIRFISNTKFPRERDSFQMTRYLEDLKRKSARIIILDVVDAIARTAMCEASRLKMTSEEGYVWFLPAWLNETWYDTDYFNKLKNESVNCSTSEMIKAVKGYFSMTHQFFADDDKVVQGNMTVAEFRRRFKAMGNMTELSNYAGYAYDAMWTYALALDKLVKSDPKAVSHLHSENTTRRLVKLIEATDFYGVSGRIKFRGGPSRFSTINIIQWYDNQSHIVGNFYPNVSDDKPEILGGRLELKSEKLHWFTPNRAKPDDGTPPPPTCTLESLAKALNVNCEMAIVILNIILICLLCVIVFSVVFYMKRRYDKKVRYTEKYMRHFGIDLRLNPSQISDLDKWEIPRNSVVINRKLGEGAFGTVYGGEANFPQKGWVAVAVKTLKIGSSTEEKLDFLSEAEVMKRFDHKNIIRLLGVCTKDEPIYTIMEFMLYGDLKTFLLARRHLVNDKTIEESDEISSKKLTSMALDVARGLSYLAQLKYVHRDVASRNCLINAQRIVKLADFGMTRPMFENDYYKFTRKGMLPVRWMSPESLALGVFTPASDVWSFGILLYEIITFGSFPYQGMTNTEVLEYVKMGNTVTIPQGVKTQLRGLLKSCWQQNPKLRTRASEMVEFLANNPRLLVPCLEVPLASVQLEDTNQLEFNLPGQFRKFSGSNIMKPSLTVPNGIAGSRSLDGKLETRRQESASDSGISIPLENCCPREPLLGPSKSSSSLLNFGKHVGFQHRNEDDEDAAREADEDYLAHNPAPANGYVISNV</sequence>
<keyword evidence="16" id="KW-0829">Tyrosine-protein kinase</keyword>